<reference evidence="2 3" key="1">
    <citation type="submission" date="2016-03" db="EMBL/GenBank/DDBJ databases">
        <title>Complete genome sequence of a soil Actinobacterium, Nocardioides dokdonensis FR1436.</title>
        <authorList>
            <person name="Kwon S.-K."/>
            <person name="Kim K."/>
            <person name="Kim J.F."/>
        </authorList>
    </citation>
    <scope>NUCLEOTIDE SEQUENCE [LARGE SCALE GENOMIC DNA]</scope>
    <source>
        <strain evidence="2 3">FR1436</strain>
    </source>
</reference>
<dbReference type="STRING" id="1300347.I601_3866"/>
<evidence type="ECO:0000313" key="3">
    <source>
        <dbReference type="Proteomes" id="UP000077868"/>
    </source>
</evidence>
<keyword evidence="1" id="KW-0812">Transmembrane</keyword>
<dbReference type="EMBL" id="CP015079">
    <property type="protein sequence ID" value="ANH40264.1"/>
    <property type="molecule type" value="Genomic_DNA"/>
</dbReference>
<keyword evidence="3" id="KW-1185">Reference proteome</keyword>
<gene>
    <name evidence="2" type="ORF">I601_3866</name>
</gene>
<feature type="transmembrane region" description="Helical" evidence="1">
    <location>
        <begin position="24"/>
        <end position="47"/>
    </location>
</feature>
<organism evidence="2 3">
    <name type="scientific">Nocardioides dokdonensis FR1436</name>
    <dbReference type="NCBI Taxonomy" id="1300347"/>
    <lineage>
        <taxon>Bacteria</taxon>
        <taxon>Bacillati</taxon>
        <taxon>Actinomycetota</taxon>
        <taxon>Actinomycetes</taxon>
        <taxon>Propionibacteriales</taxon>
        <taxon>Nocardioidaceae</taxon>
        <taxon>Nocardioides</taxon>
    </lineage>
</organism>
<dbReference type="KEGG" id="ndk:I601_3866"/>
<name>A0A1A9GPN2_9ACTN</name>
<protein>
    <submittedName>
        <fullName evidence="2">Uncharacterized protein</fullName>
    </submittedName>
</protein>
<dbReference type="RefSeq" id="WP_157520335.1">
    <property type="nucleotide sequence ID" value="NZ_CP015079.1"/>
</dbReference>
<evidence type="ECO:0000313" key="2">
    <source>
        <dbReference type="EMBL" id="ANH40264.1"/>
    </source>
</evidence>
<keyword evidence="1" id="KW-0472">Membrane</keyword>
<evidence type="ECO:0000256" key="1">
    <source>
        <dbReference type="SAM" id="Phobius"/>
    </source>
</evidence>
<proteinExistence type="predicted"/>
<dbReference type="Proteomes" id="UP000077868">
    <property type="component" value="Chromosome"/>
</dbReference>
<dbReference type="AlphaFoldDB" id="A0A1A9GPN2"/>
<keyword evidence="1" id="KW-1133">Transmembrane helix</keyword>
<sequence length="54" mass="5847">MIVAQTVQNLVVLASEEEHEINQVLSWGIGLLVLGIMLALFLALTAFGNGREHS</sequence>
<accession>A0A1A9GPN2</accession>
<dbReference type="PATRIC" id="fig|1300347.3.peg.3873"/>